<keyword evidence="3" id="KW-1185">Reference proteome</keyword>
<feature type="compositionally biased region" description="Basic and acidic residues" evidence="1">
    <location>
        <begin position="1"/>
        <end position="17"/>
    </location>
</feature>
<dbReference type="PIRSF" id="PIRSF008546">
    <property type="entry name" value="UCP008546"/>
    <property type="match status" value="1"/>
</dbReference>
<evidence type="ECO:0000313" key="2">
    <source>
        <dbReference type="EMBL" id="MBM9469424.1"/>
    </source>
</evidence>
<dbReference type="EMBL" id="JAERWK010000026">
    <property type="protein sequence ID" value="MBM9469424.1"/>
    <property type="molecule type" value="Genomic_DNA"/>
</dbReference>
<dbReference type="RefSeq" id="WP_205262385.1">
    <property type="nucleotide sequence ID" value="NZ_JAERWK010000026.1"/>
</dbReference>
<sequence length="169" mass="18129">MISTPRGDRPDHPDPSDRATGLDARRFVAAQDADRTFERAMAELRAGSKRTHWMWFVFPQLAGLGSSPTAVRYAIETLDAARAYLDHPVLGARLRAAAELVADAPAESAQALLGGIDSVKLRSSMTLFAAAADAADAPDDVAVFRRVLDRWYDGRADPVTVELLGAGPA</sequence>
<protein>
    <submittedName>
        <fullName evidence="2">DUF1810 domain-containing protein</fullName>
    </submittedName>
</protein>
<evidence type="ECO:0000256" key="1">
    <source>
        <dbReference type="SAM" id="MobiDB-lite"/>
    </source>
</evidence>
<dbReference type="SUPFAM" id="SSF140736">
    <property type="entry name" value="Rv1873-like"/>
    <property type="match status" value="1"/>
</dbReference>
<dbReference type="Gene3D" id="1.25.40.380">
    <property type="entry name" value="Protein of unknown function DUF1810"/>
    <property type="match status" value="1"/>
</dbReference>
<comment type="caution">
    <text evidence="2">The sequence shown here is derived from an EMBL/GenBank/DDBJ whole genome shotgun (WGS) entry which is preliminary data.</text>
</comment>
<proteinExistence type="predicted"/>
<accession>A0A938YJR3</accession>
<evidence type="ECO:0000313" key="3">
    <source>
        <dbReference type="Proteomes" id="UP000663792"/>
    </source>
</evidence>
<dbReference type="InterPro" id="IPR014937">
    <property type="entry name" value="DUF1810"/>
</dbReference>
<dbReference type="InterPro" id="IPR036287">
    <property type="entry name" value="Rv1873-like_sf"/>
</dbReference>
<feature type="region of interest" description="Disordered" evidence="1">
    <location>
        <begin position="1"/>
        <end position="21"/>
    </location>
</feature>
<organism evidence="2 3">
    <name type="scientific">Nakamurella leprariae</name>
    <dbReference type="NCBI Taxonomy" id="2803911"/>
    <lineage>
        <taxon>Bacteria</taxon>
        <taxon>Bacillati</taxon>
        <taxon>Actinomycetota</taxon>
        <taxon>Actinomycetes</taxon>
        <taxon>Nakamurellales</taxon>
        <taxon>Nakamurellaceae</taxon>
        <taxon>Nakamurella</taxon>
    </lineage>
</organism>
<dbReference type="Proteomes" id="UP000663792">
    <property type="component" value="Unassembled WGS sequence"/>
</dbReference>
<dbReference type="AlphaFoldDB" id="A0A938YJR3"/>
<dbReference type="Pfam" id="PF08837">
    <property type="entry name" value="DUF1810"/>
    <property type="match status" value="1"/>
</dbReference>
<reference evidence="2" key="1">
    <citation type="submission" date="2021-01" db="EMBL/GenBank/DDBJ databases">
        <title>YIM 132084 draft genome.</title>
        <authorList>
            <person name="An D."/>
        </authorList>
    </citation>
    <scope>NUCLEOTIDE SEQUENCE</scope>
    <source>
        <strain evidence="2">YIM 132084</strain>
    </source>
</reference>
<gene>
    <name evidence="2" type="ORF">JL106_19220</name>
</gene>
<name>A0A938YJR3_9ACTN</name>